<dbReference type="GO" id="GO:0046655">
    <property type="term" value="P:folic acid metabolic process"/>
    <property type="evidence" value="ECO:0007669"/>
    <property type="project" value="TreeGrafter"/>
</dbReference>
<dbReference type="PANTHER" id="PTHR48069">
    <property type="entry name" value="DIHYDROFOLATE REDUCTASE"/>
    <property type="match status" value="1"/>
</dbReference>
<evidence type="ECO:0000256" key="4">
    <source>
        <dbReference type="ARBA" id="ARBA00022563"/>
    </source>
</evidence>
<protein>
    <recommendedName>
        <fullName evidence="3">dihydrofolate reductase</fullName>
        <ecNumber evidence="3">1.5.1.3</ecNumber>
    </recommendedName>
</protein>
<dbReference type="InterPro" id="IPR012259">
    <property type="entry name" value="DHFR"/>
</dbReference>
<feature type="domain" description="DHFR" evidence="8">
    <location>
        <begin position="6"/>
        <end position="173"/>
    </location>
</feature>
<dbReference type="GO" id="GO:0046452">
    <property type="term" value="P:dihydrofolate metabolic process"/>
    <property type="evidence" value="ECO:0007669"/>
    <property type="project" value="TreeGrafter"/>
</dbReference>
<dbReference type="CDD" id="cd00209">
    <property type="entry name" value="DHFR"/>
    <property type="match status" value="1"/>
</dbReference>
<sequence length="174" mass="19275">MIGNHQVYLVAACDKQRGIGKAGKLPWHLKKEMAYFKNLTTAVTDVGLKNMVVMGRATWESIPDKFRPLPERNNVILSRNTKYVAEGAAVASSFDEAIQLVDDSVDRIFVIGGGAVYNDTITHPAVDGVYLTEIDYTFQCDTFFPELPPGYARQVLKSGSEGDISFTFSLYARN</sequence>
<evidence type="ECO:0000256" key="5">
    <source>
        <dbReference type="ARBA" id="ARBA00022857"/>
    </source>
</evidence>
<keyword evidence="5" id="KW-0521">NADP</keyword>
<dbReference type="InterPro" id="IPR001796">
    <property type="entry name" value="DHFR_dom"/>
</dbReference>
<dbReference type="GO" id="GO:0050661">
    <property type="term" value="F:NADP binding"/>
    <property type="evidence" value="ECO:0007669"/>
    <property type="project" value="InterPro"/>
</dbReference>
<proteinExistence type="inferred from homology"/>
<evidence type="ECO:0000256" key="6">
    <source>
        <dbReference type="ARBA" id="ARBA00023002"/>
    </source>
</evidence>
<dbReference type="GO" id="GO:0004146">
    <property type="term" value="F:dihydrofolate reductase activity"/>
    <property type="evidence" value="ECO:0007669"/>
    <property type="project" value="UniProtKB-EC"/>
</dbReference>
<dbReference type="AlphaFoldDB" id="A0A2M7H2S5"/>
<dbReference type="EC" id="1.5.1.3" evidence="3"/>
<dbReference type="Gene3D" id="3.40.430.10">
    <property type="entry name" value="Dihydrofolate Reductase, subunit A"/>
    <property type="match status" value="1"/>
</dbReference>
<comment type="similarity">
    <text evidence="2 7">Belongs to the dihydrofolate reductase family.</text>
</comment>
<keyword evidence="4" id="KW-0554">One-carbon metabolism</keyword>
<comment type="caution">
    <text evidence="9">The sequence shown here is derived from an EMBL/GenBank/DDBJ whole genome shotgun (WGS) entry which is preliminary data.</text>
</comment>
<reference evidence="9 10" key="1">
    <citation type="submission" date="2017-09" db="EMBL/GenBank/DDBJ databases">
        <title>Depth-based differentiation of microbial function through sediment-hosted aquifers and enrichment of novel symbionts in the deep terrestrial subsurface.</title>
        <authorList>
            <person name="Probst A.J."/>
            <person name="Ladd B."/>
            <person name="Jarett J.K."/>
            <person name="Geller-Mcgrath D.E."/>
            <person name="Sieber C.M."/>
            <person name="Emerson J.B."/>
            <person name="Anantharaman K."/>
            <person name="Thomas B.C."/>
            <person name="Malmstrom R."/>
            <person name="Stieglmeier M."/>
            <person name="Klingl A."/>
            <person name="Woyke T."/>
            <person name="Ryan C.M."/>
            <person name="Banfield J.F."/>
        </authorList>
    </citation>
    <scope>NUCLEOTIDE SEQUENCE [LARGE SCALE GENOMIC DNA]</scope>
    <source>
        <strain evidence="9">CG15_BIG_FIL_POST_REV_8_21_14_020_45_12</strain>
    </source>
</reference>
<dbReference type="Pfam" id="PF00186">
    <property type="entry name" value="DHFR_1"/>
    <property type="match status" value="1"/>
</dbReference>
<dbReference type="SUPFAM" id="SSF53597">
    <property type="entry name" value="Dihydrofolate reductase-like"/>
    <property type="match status" value="1"/>
</dbReference>
<dbReference type="UniPathway" id="UPA00077">
    <property type="reaction ID" value="UER00158"/>
</dbReference>
<dbReference type="InterPro" id="IPR017925">
    <property type="entry name" value="DHFR_CS"/>
</dbReference>
<dbReference type="GO" id="GO:0046654">
    <property type="term" value="P:tetrahydrofolate biosynthetic process"/>
    <property type="evidence" value="ECO:0007669"/>
    <property type="project" value="UniProtKB-UniPathway"/>
</dbReference>
<evidence type="ECO:0000259" key="8">
    <source>
        <dbReference type="PROSITE" id="PS51330"/>
    </source>
</evidence>
<keyword evidence="6" id="KW-0560">Oxidoreductase</keyword>
<accession>A0A2M7H2S5</accession>
<name>A0A2M7H2S5_9BACT</name>
<evidence type="ECO:0000256" key="1">
    <source>
        <dbReference type="ARBA" id="ARBA00004903"/>
    </source>
</evidence>
<evidence type="ECO:0000256" key="2">
    <source>
        <dbReference type="ARBA" id="ARBA00009539"/>
    </source>
</evidence>
<evidence type="ECO:0000256" key="7">
    <source>
        <dbReference type="RuleBase" id="RU004474"/>
    </source>
</evidence>
<dbReference type="PROSITE" id="PS51330">
    <property type="entry name" value="DHFR_2"/>
    <property type="match status" value="1"/>
</dbReference>
<organism evidence="9 10">
    <name type="scientific">Candidatus Kerfeldbacteria bacterium CG15_BIG_FIL_POST_REV_8_21_14_020_45_12</name>
    <dbReference type="NCBI Taxonomy" id="2014247"/>
    <lineage>
        <taxon>Bacteria</taxon>
        <taxon>Candidatus Kerfeldiibacteriota</taxon>
    </lineage>
</organism>
<dbReference type="PANTHER" id="PTHR48069:SF3">
    <property type="entry name" value="DIHYDROFOLATE REDUCTASE"/>
    <property type="match status" value="1"/>
</dbReference>
<dbReference type="EMBL" id="PFGC01000050">
    <property type="protein sequence ID" value="PIW36545.1"/>
    <property type="molecule type" value="Genomic_DNA"/>
</dbReference>
<gene>
    <name evidence="9" type="ORF">COW24_05045</name>
</gene>
<dbReference type="InterPro" id="IPR024072">
    <property type="entry name" value="DHFR-like_dom_sf"/>
</dbReference>
<comment type="pathway">
    <text evidence="1">Cofactor biosynthesis; tetrahydrofolate biosynthesis; 5,6,7,8-tetrahydrofolate from 7,8-dihydrofolate: step 1/1.</text>
</comment>
<evidence type="ECO:0000256" key="3">
    <source>
        <dbReference type="ARBA" id="ARBA00012856"/>
    </source>
</evidence>
<evidence type="ECO:0000313" key="9">
    <source>
        <dbReference type="EMBL" id="PIW36545.1"/>
    </source>
</evidence>
<dbReference type="GO" id="GO:0006730">
    <property type="term" value="P:one-carbon metabolic process"/>
    <property type="evidence" value="ECO:0007669"/>
    <property type="project" value="UniProtKB-KW"/>
</dbReference>
<evidence type="ECO:0000313" key="10">
    <source>
        <dbReference type="Proteomes" id="UP000230292"/>
    </source>
</evidence>
<dbReference type="Proteomes" id="UP000230292">
    <property type="component" value="Unassembled WGS sequence"/>
</dbReference>
<dbReference type="PRINTS" id="PR00070">
    <property type="entry name" value="DHFR"/>
</dbReference>
<dbReference type="PROSITE" id="PS00075">
    <property type="entry name" value="DHFR_1"/>
    <property type="match status" value="1"/>
</dbReference>